<dbReference type="EMBL" id="DPVV01000503">
    <property type="protein sequence ID" value="HCL03733.1"/>
    <property type="molecule type" value="Genomic_DNA"/>
</dbReference>
<name>A0A3D2XAV7_9FIRM</name>
<comment type="caution">
    <text evidence="2">The sequence shown here is derived from an EMBL/GenBank/DDBJ whole genome shotgun (WGS) entry which is preliminary data.</text>
</comment>
<protein>
    <submittedName>
        <fullName evidence="2">Uncharacterized protein</fullName>
    </submittedName>
</protein>
<evidence type="ECO:0000313" key="2">
    <source>
        <dbReference type="EMBL" id="HCL03733.1"/>
    </source>
</evidence>
<keyword evidence="1" id="KW-0472">Membrane</keyword>
<accession>A0A3D2XAV7</accession>
<feature type="transmembrane region" description="Helical" evidence="1">
    <location>
        <begin position="52"/>
        <end position="79"/>
    </location>
</feature>
<reference evidence="2 3" key="1">
    <citation type="journal article" date="2018" name="Nat. Biotechnol.">
        <title>A standardized bacterial taxonomy based on genome phylogeny substantially revises the tree of life.</title>
        <authorList>
            <person name="Parks D.H."/>
            <person name="Chuvochina M."/>
            <person name="Waite D.W."/>
            <person name="Rinke C."/>
            <person name="Skarshewski A."/>
            <person name="Chaumeil P.A."/>
            <person name="Hugenholtz P."/>
        </authorList>
    </citation>
    <scope>NUCLEOTIDE SEQUENCE [LARGE SCALE GENOMIC DNA]</scope>
    <source>
        <strain evidence="2">UBA11728</strain>
    </source>
</reference>
<evidence type="ECO:0000313" key="3">
    <source>
        <dbReference type="Proteomes" id="UP000262969"/>
    </source>
</evidence>
<proteinExistence type="predicted"/>
<dbReference type="AlphaFoldDB" id="A0A3D2XAV7"/>
<keyword evidence="1" id="KW-1133">Transmembrane helix</keyword>
<keyword evidence="1" id="KW-0812">Transmembrane</keyword>
<organism evidence="2 3">
    <name type="scientific">Lachnoclostridium phytofermentans</name>
    <dbReference type="NCBI Taxonomy" id="66219"/>
    <lineage>
        <taxon>Bacteria</taxon>
        <taxon>Bacillati</taxon>
        <taxon>Bacillota</taxon>
        <taxon>Clostridia</taxon>
        <taxon>Lachnospirales</taxon>
        <taxon>Lachnospiraceae</taxon>
    </lineage>
</organism>
<gene>
    <name evidence="2" type="ORF">DHW61_15235</name>
</gene>
<evidence type="ECO:0000256" key="1">
    <source>
        <dbReference type="SAM" id="Phobius"/>
    </source>
</evidence>
<dbReference type="Proteomes" id="UP000262969">
    <property type="component" value="Unassembled WGS sequence"/>
</dbReference>
<sequence length="112" mass="11536">MISFVITIFLSLSTFLDTSSASSKSSFRFLLTESVNTIPKANIDIPPNIHRIILPVLLPPATFVVFVGIAVGSTVGIAVGTGVGVKVGSGVSVGIGVGVIDLLVFSMYVLVA</sequence>
<feature type="transmembrane region" description="Helical" evidence="1">
    <location>
        <begin position="91"/>
        <end position="111"/>
    </location>
</feature>